<dbReference type="PANTHER" id="PTHR42188">
    <property type="entry name" value="23S RRNA-SPECIFIC ENDONUCLEASE VAPC20"/>
    <property type="match status" value="1"/>
</dbReference>
<dbReference type="InterPro" id="IPR029060">
    <property type="entry name" value="PIN-like_dom_sf"/>
</dbReference>
<keyword evidence="5 6" id="KW-0460">Magnesium</keyword>
<comment type="similarity">
    <text evidence="6">Belongs to the PINc/VapC protein family.</text>
</comment>
<protein>
    <recommendedName>
        <fullName evidence="6">Ribonuclease VapC</fullName>
        <shortName evidence="6">RNase VapC</shortName>
        <ecNumber evidence="6">3.1.-.-</ecNumber>
    </recommendedName>
    <alternativeName>
        <fullName evidence="6">Toxin VapC</fullName>
    </alternativeName>
</protein>
<evidence type="ECO:0000313" key="8">
    <source>
        <dbReference type="EMBL" id="MFC5723403.1"/>
    </source>
</evidence>
<evidence type="ECO:0000256" key="6">
    <source>
        <dbReference type="HAMAP-Rule" id="MF_00265"/>
    </source>
</evidence>
<feature type="binding site" evidence="6">
    <location>
        <position position="108"/>
    </location>
    <ligand>
        <name>Mg(2+)</name>
        <dbReference type="ChEBI" id="CHEBI:18420"/>
    </ligand>
</feature>
<keyword evidence="9" id="KW-1185">Reference proteome</keyword>
<proteinExistence type="inferred from homology"/>
<evidence type="ECO:0000256" key="1">
    <source>
        <dbReference type="ARBA" id="ARBA00022649"/>
    </source>
</evidence>
<dbReference type="Gene3D" id="3.40.50.1010">
    <property type="entry name" value="5'-nuclease"/>
    <property type="match status" value="1"/>
</dbReference>
<dbReference type="RefSeq" id="WP_390319616.1">
    <property type="nucleotide sequence ID" value="NZ_JBHSPB010000017.1"/>
</dbReference>
<keyword evidence="1 6" id="KW-1277">Toxin-antitoxin system</keyword>
<feature type="domain" description="PIN" evidence="7">
    <location>
        <begin position="10"/>
        <end position="132"/>
    </location>
</feature>
<comment type="cofactor">
    <cofactor evidence="6">
        <name>Mg(2+)</name>
        <dbReference type="ChEBI" id="CHEBI:18420"/>
    </cofactor>
</comment>
<evidence type="ECO:0000256" key="4">
    <source>
        <dbReference type="ARBA" id="ARBA00022801"/>
    </source>
</evidence>
<dbReference type="InterPro" id="IPR039018">
    <property type="entry name" value="VapC20-like"/>
</dbReference>
<gene>
    <name evidence="6" type="primary">vapC</name>
    <name evidence="8" type="ORF">ACFP1Z_24885</name>
</gene>
<name>A0ABW0Z652_9ACTN</name>
<evidence type="ECO:0000256" key="2">
    <source>
        <dbReference type="ARBA" id="ARBA00022722"/>
    </source>
</evidence>
<keyword evidence="2 6" id="KW-0540">Nuclease</keyword>
<accession>A0ABW0Z652</accession>
<keyword evidence="3 6" id="KW-0479">Metal-binding</keyword>
<evidence type="ECO:0000256" key="5">
    <source>
        <dbReference type="ARBA" id="ARBA00022842"/>
    </source>
</evidence>
<sequence>MTPPAQLVAVADTSVLLGVFNRKDDRHDDAVVALATARILVVSPLVLAELDHLLITRLNEKAARHAVATICALENQGQVRLPGVDRRLLTEAGDLLDRYQGRALGLTDAVNACLAWRLPVPRILSFDQHYSHTIAPRTPSERRLEVVPGHSG</sequence>
<keyword evidence="4 6" id="KW-0378">Hydrolase</keyword>
<dbReference type="EMBL" id="JBHSPB010000017">
    <property type="protein sequence ID" value="MFC5723403.1"/>
    <property type="molecule type" value="Genomic_DNA"/>
</dbReference>
<dbReference type="PANTHER" id="PTHR42188:SF1">
    <property type="entry name" value="23S RRNA-SPECIFIC ENDONUCLEASE VAPC20"/>
    <property type="match status" value="1"/>
</dbReference>
<comment type="caution">
    <text evidence="8">The sequence shown here is derived from an EMBL/GenBank/DDBJ whole genome shotgun (WGS) entry which is preliminary data.</text>
</comment>
<reference evidence="9" key="1">
    <citation type="journal article" date="2019" name="Int. J. Syst. Evol. Microbiol.">
        <title>The Global Catalogue of Microorganisms (GCM) 10K type strain sequencing project: providing services to taxonomists for standard genome sequencing and annotation.</title>
        <authorList>
            <consortium name="The Broad Institute Genomics Platform"/>
            <consortium name="The Broad Institute Genome Sequencing Center for Infectious Disease"/>
            <person name="Wu L."/>
            <person name="Ma J."/>
        </authorList>
    </citation>
    <scope>NUCLEOTIDE SEQUENCE [LARGE SCALE GENOMIC DNA]</scope>
    <source>
        <strain evidence="9">CGMCC 4.7304</strain>
    </source>
</reference>
<dbReference type="InterPro" id="IPR022907">
    <property type="entry name" value="VapC_family"/>
</dbReference>
<evidence type="ECO:0000256" key="3">
    <source>
        <dbReference type="ARBA" id="ARBA00022723"/>
    </source>
</evidence>
<feature type="binding site" evidence="6">
    <location>
        <position position="12"/>
    </location>
    <ligand>
        <name>Mg(2+)</name>
        <dbReference type="ChEBI" id="CHEBI:18420"/>
    </ligand>
</feature>
<dbReference type="Proteomes" id="UP001596083">
    <property type="component" value="Unassembled WGS sequence"/>
</dbReference>
<dbReference type="InterPro" id="IPR002716">
    <property type="entry name" value="PIN_dom"/>
</dbReference>
<evidence type="ECO:0000313" key="9">
    <source>
        <dbReference type="Proteomes" id="UP001596083"/>
    </source>
</evidence>
<dbReference type="EC" id="3.1.-.-" evidence="6"/>
<evidence type="ECO:0000259" key="7">
    <source>
        <dbReference type="Pfam" id="PF01850"/>
    </source>
</evidence>
<organism evidence="8 9">
    <name type="scientific">Streptomyces gamaensis</name>
    <dbReference type="NCBI Taxonomy" id="1763542"/>
    <lineage>
        <taxon>Bacteria</taxon>
        <taxon>Bacillati</taxon>
        <taxon>Actinomycetota</taxon>
        <taxon>Actinomycetes</taxon>
        <taxon>Kitasatosporales</taxon>
        <taxon>Streptomycetaceae</taxon>
        <taxon>Streptomyces</taxon>
    </lineage>
</organism>
<dbReference type="HAMAP" id="MF_00265">
    <property type="entry name" value="VapC_Nob1"/>
    <property type="match status" value="1"/>
</dbReference>
<dbReference type="Pfam" id="PF01850">
    <property type="entry name" value="PIN"/>
    <property type="match status" value="1"/>
</dbReference>
<dbReference type="SUPFAM" id="SSF88723">
    <property type="entry name" value="PIN domain-like"/>
    <property type="match status" value="1"/>
</dbReference>
<keyword evidence="6" id="KW-0800">Toxin</keyword>
<comment type="function">
    <text evidence="6">Toxic component of a toxin-antitoxin (TA) system. An RNase.</text>
</comment>